<organism evidence="1 2">
    <name type="scientific">Erwinia phage Rebecca</name>
    <dbReference type="NCBI Taxonomy" id="2530026"/>
    <lineage>
        <taxon>Viruses</taxon>
        <taxon>Duplodnaviria</taxon>
        <taxon>Heunggongvirae</taxon>
        <taxon>Uroviricota</taxon>
        <taxon>Caudoviricetes</taxon>
        <taxon>Chimalliviridae</taxon>
        <taxon>Agricanvirus</taxon>
        <taxon>Agricanvirus ray</taxon>
    </lineage>
</organism>
<dbReference type="Proteomes" id="UP000294542">
    <property type="component" value="Segment"/>
</dbReference>
<dbReference type="EMBL" id="MK514281">
    <property type="protein sequence ID" value="QBP07415.1"/>
    <property type="molecule type" value="Genomic_DNA"/>
</dbReference>
<protein>
    <submittedName>
        <fullName evidence="1">Uncharacterized protein</fullName>
    </submittedName>
</protein>
<accession>A0A482IDB5</accession>
<evidence type="ECO:0000313" key="2">
    <source>
        <dbReference type="Proteomes" id="UP000294542"/>
    </source>
</evidence>
<proteinExistence type="predicted"/>
<evidence type="ECO:0000313" key="1">
    <source>
        <dbReference type="EMBL" id="QBP07415.1"/>
    </source>
</evidence>
<name>A0A482IDB5_9CAUD</name>
<sequence>MDLFLDLHYRDDPINYKDFTMSRNFSLTTLINLLQAELDWYSTQFPEFEADVLDIVNNTISGKLTASDFGWTYNRLISKFGLVMQDTGNPRARFLRCIVPNCTHGIIPQLQSIRNYGDQHIDRDHIMASAVEILLGNSVAPIISSFYKSIKQGGDTAPWEREGYYELLYMRLRNNRHQFPSGFQVLQPQPRLTDELSTEIYRRFDEIVGALEKFNSDPQYASENYTLHGLQDPWTHAGTRGDTMAAKLCRAIDGERPHHYDEDEDEELSFNLTPYNPEADLVSTLNNVHHLQPIVKAIVSAAATKESIDERYPFRQPHGVLQLVQKGYFDGLTPKHLNEIYSTDLTIPAIHNVLSKVTYYSRDDHAQLELDQNGNIPDRQINPVITNFNQALNRTYPTNIPLLTIPMPVAMNEELDFAALAKTEIRNYNRDGYLWLLLGIVFDISKMTVTYRRQLNRIKGVPLRKVWELPLIVTPHRTIEEIFADLGYEILEVTDPNAKTEAPVRKPGGKRK</sequence>
<gene>
    <name evidence="1" type="ORF">REBECCA_310</name>
</gene>
<reference evidence="1 2" key="1">
    <citation type="submission" date="2019-02" db="EMBL/GenBank/DDBJ databases">
        <authorList>
            <person name="Eardley R."/>
            <person name="Sharma R."/>
            <person name="Beatty N."/>
            <person name="Choi M.C."/>
            <person name="Duncan S."/>
            <person name="Fajardo C.P."/>
            <person name="Ferguson H.P."/>
            <person name="Kruger J.L."/>
            <person name="Webb C.J."/>
            <person name="Grose J.H."/>
        </authorList>
    </citation>
    <scope>NUCLEOTIDE SEQUENCE [LARGE SCALE GENOMIC DNA]</scope>
</reference>